<dbReference type="Pfam" id="PF11294">
    <property type="entry name" value="DUF3095"/>
    <property type="match status" value="1"/>
</dbReference>
<dbReference type="RefSeq" id="WP_316773814.1">
    <property type="nucleotide sequence ID" value="NZ_JASMWN010000002.1"/>
</dbReference>
<evidence type="ECO:0000313" key="2">
    <source>
        <dbReference type="Proteomes" id="UP001255416"/>
    </source>
</evidence>
<protein>
    <submittedName>
        <fullName evidence="1">DUF3095 domain-containing protein</fullName>
    </submittedName>
</protein>
<comment type="caution">
    <text evidence="1">The sequence shown here is derived from an EMBL/GenBank/DDBJ whole genome shotgun (WGS) entry which is preliminary data.</text>
</comment>
<keyword evidence="2" id="KW-1185">Reference proteome</keyword>
<dbReference type="Proteomes" id="UP001255416">
    <property type="component" value="Unassembled WGS sequence"/>
</dbReference>
<dbReference type="InterPro" id="IPR021445">
    <property type="entry name" value="DUF3095"/>
</dbReference>
<accession>A0ABU3VBM7</accession>
<dbReference type="EMBL" id="JASMWN010000002">
    <property type="protein sequence ID" value="MDU9003164.1"/>
    <property type="molecule type" value="Genomic_DNA"/>
</dbReference>
<reference evidence="2" key="1">
    <citation type="submission" date="2023-05" db="EMBL/GenBank/DDBJ databases">
        <title>Sedimentitalea sp. nov. JM2-8.</title>
        <authorList>
            <person name="Huang J."/>
        </authorList>
    </citation>
    <scope>NUCLEOTIDE SEQUENCE [LARGE SCALE GENOMIC DNA]</scope>
    <source>
        <strain evidence="2">KHS03</strain>
    </source>
</reference>
<organism evidence="1 2">
    <name type="scientific">Sedimentitalea todarodis</name>
    <dbReference type="NCBI Taxonomy" id="1631240"/>
    <lineage>
        <taxon>Bacteria</taxon>
        <taxon>Pseudomonadati</taxon>
        <taxon>Pseudomonadota</taxon>
        <taxon>Alphaproteobacteria</taxon>
        <taxon>Rhodobacterales</taxon>
        <taxon>Paracoccaceae</taxon>
        <taxon>Sedimentitalea</taxon>
    </lineage>
</organism>
<sequence length="382" mass="40815">MSKNTGFYEELPRIARFEALTDPASYTPIPDDWMIATADIVGSTELITDGKYKLVNMIGAAVISAHINASGGQAFPYVFGGDGATLAVDPARRAESARILGVLKRWADEEFGVSLRIAQVSVADVRAAGFDVSVARYQASGEIDYAMFSGGGVSWAEAKMKAGENALPAAPAGAVPDLEGLSCRWSNAAAKNGSILSVVVRPVPGRSGAEFDRVTHEIVQLAQRLSRSGHPLPPEGPGLQFPPPGLNLEAHVSRGKASLFRRRLELVVGNLIAWVFFKAGLKTGDFEPAHYKAMVSTNADFRKFDDGLKMTLDCDAETQRQIRAVLETAQADGILRFGLVEQDAAMITCFVPSIHQDDHIHLVDGASGGYARAAAQMKSKTG</sequence>
<gene>
    <name evidence="1" type="ORF">QO231_04780</name>
</gene>
<evidence type="ECO:0000313" key="1">
    <source>
        <dbReference type="EMBL" id="MDU9003164.1"/>
    </source>
</evidence>
<proteinExistence type="predicted"/>
<name>A0ABU3VBM7_9RHOB</name>